<organism evidence="1 2">
    <name type="scientific">Candidatus Nitrosymbiomonas proteolyticus</name>
    <dbReference type="NCBI Taxonomy" id="2608984"/>
    <lineage>
        <taxon>Bacteria</taxon>
        <taxon>Bacillati</taxon>
        <taxon>Armatimonadota</taxon>
        <taxon>Armatimonadota incertae sedis</taxon>
        <taxon>Candidatus Nitrosymbiomonas</taxon>
    </lineage>
</organism>
<protein>
    <submittedName>
        <fullName evidence="1">Uncharacterized protein</fullName>
    </submittedName>
</protein>
<dbReference type="EMBL" id="AP021858">
    <property type="protein sequence ID" value="BBO24543.1"/>
    <property type="molecule type" value="Genomic_DNA"/>
</dbReference>
<evidence type="ECO:0000313" key="2">
    <source>
        <dbReference type="Proteomes" id="UP000662873"/>
    </source>
</evidence>
<reference evidence="1" key="1">
    <citation type="journal article" name="DNA Res.">
        <title>The physiological potential of anammox bacteria as revealed by their core genome structure.</title>
        <authorList>
            <person name="Okubo T."/>
            <person name="Toyoda A."/>
            <person name="Fukuhara K."/>
            <person name="Uchiyama I."/>
            <person name="Harigaya Y."/>
            <person name="Kuroiwa M."/>
            <person name="Suzuki T."/>
            <person name="Murakami Y."/>
            <person name="Suwa Y."/>
            <person name="Takami H."/>
        </authorList>
    </citation>
    <scope>NUCLEOTIDE SEQUENCE</scope>
    <source>
        <strain evidence="1">317325-2</strain>
    </source>
</reference>
<dbReference type="KEGG" id="npy:NPRO_21380"/>
<accession>A0A809RAE7</accession>
<sequence>MNLSARILAILSLVFVGALSMAQRNIFEPPPERSYGVFELAYGKVRMPNGKYRDVSGLKIPYQIERIYPGTKGTSGRARHPEAATAYRNDNGDPTYYVSGLAMPSALDDVTLASTGQGQPWTQVTVGIMNTSMDRILLRWIAYDRYVSGLGAGVSAFYDVIADWGGFTVNQLGQNIFPSTGTWKITFDFSIVGIVVPDGECYFAAQFREPFGVPDGPFRNDFFPVFSGGGVSVGISDDLFWYDWDPEPNGVYEETEVDYFNGPPNEANFLLQIDTGGTTTELFPFSYTIFAGRYVSGSFVDLWFSDNSYLVVDAFNEDERPYPISVMFDSQSPTATPLSLTFKLESATIADGYEVVIMLFNYQDNRFDVVQRTGTSSIDREISVTIGSNPAKYVHPSSRAVRALVQYRESAVELAQLWWTKIDRATWLITRP</sequence>
<gene>
    <name evidence="1" type="ORF">NPRO_21380</name>
</gene>
<proteinExistence type="predicted"/>
<evidence type="ECO:0000313" key="1">
    <source>
        <dbReference type="EMBL" id="BBO24543.1"/>
    </source>
</evidence>
<name>A0A809RAE7_9BACT</name>
<dbReference type="Proteomes" id="UP000662873">
    <property type="component" value="Chromosome"/>
</dbReference>
<dbReference type="AlphaFoldDB" id="A0A809RAE7"/>